<dbReference type="EMBL" id="JBFARM010000022">
    <property type="protein sequence ID" value="MEV4293026.1"/>
    <property type="molecule type" value="Genomic_DNA"/>
</dbReference>
<dbReference type="EC" id="2.1.1.72" evidence="1"/>
<dbReference type="GO" id="GO:0032259">
    <property type="term" value="P:methylation"/>
    <property type="evidence" value="ECO:0007669"/>
    <property type="project" value="UniProtKB-KW"/>
</dbReference>
<feature type="domain" description="Type II methyltransferase M.TaqI-like" evidence="6">
    <location>
        <begin position="146"/>
        <end position="234"/>
    </location>
</feature>
<dbReference type="SUPFAM" id="SSF53335">
    <property type="entry name" value="S-adenosyl-L-methionine-dependent methyltransferases"/>
    <property type="match status" value="1"/>
</dbReference>
<dbReference type="PANTHER" id="PTHR33841:SF1">
    <property type="entry name" value="DNA METHYLTRANSFERASE A"/>
    <property type="match status" value="1"/>
</dbReference>
<gene>
    <name evidence="7" type="ORF">AB0K40_46605</name>
</gene>
<dbReference type="InterPro" id="IPR002052">
    <property type="entry name" value="DNA_methylase_N6_adenine_CS"/>
</dbReference>
<dbReference type="PRINTS" id="PR00507">
    <property type="entry name" value="N12N6MTFRASE"/>
</dbReference>
<evidence type="ECO:0000256" key="2">
    <source>
        <dbReference type="ARBA" id="ARBA00022603"/>
    </source>
</evidence>
<name>A0ABV3HKF4_9ACTN</name>
<dbReference type="InterPro" id="IPR050953">
    <property type="entry name" value="N4_N6_ade-DNA_methylase"/>
</dbReference>
<evidence type="ECO:0000256" key="4">
    <source>
        <dbReference type="ARBA" id="ARBA00022691"/>
    </source>
</evidence>
<dbReference type="PROSITE" id="PS00092">
    <property type="entry name" value="N6_MTASE"/>
    <property type="match status" value="1"/>
</dbReference>
<evidence type="ECO:0000256" key="3">
    <source>
        <dbReference type="ARBA" id="ARBA00022679"/>
    </source>
</evidence>
<evidence type="ECO:0000256" key="5">
    <source>
        <dbReference type="ARBA" id="ARBA00047942"/>
    </source>
</evidence>
<reference evidence="7 8" key="1">
    <citation type="submission" date="2024-06" db="EMBL/GenBank/DDBJ databases">
        <title>The Natural Products Discovery Center: Release of the First 8490 Sequenced Strains for Exploring Actinobacteria Biosynthetic Diversity.</title>
        <authorList>
            <person name="Kalkreuter E."/>
            <person name="Kautsar S.A."/>
            <person name="Yang D."/>
            <person name="Bader C.D."/>
            <person name="Teijaro C.N."/>
            <person name="Fluegel L."/>
            <person name="Davis C.M."/>
            <person name="Simpson J.R."/>
            <person name="Lauterbach L."/>
            <person name="Steele A.D."/>
            <person name="Gui C."/>
            <person name="Meng S."/>
            <person name="Li G."/>
            <person name="Viehrig K."/>
            <person name="Ye F."/>
            <person name="Su P."/>
            <person name="Kiefer A.F."/>
            <person name="Nichols A."/>
            <person name="Cepeda A.J."/>
            <person name="Yan W."/>
            <person name="Fan B."/>
            <person name="Jiang Y."/>
            <person name="Adhikari A."/>
            <person name="Zheng C.-J."/>
            <person name="Schuster L."/>
            <person name="Cowan T.M."/>
            <person name="Smanski M.J."/>
            <person name="Chevrette M.G."/>
            <person name="De Carvalho L.P.S."/>
            <person name="Shen B."/>
        </authorList>
    </citation>
    <scope>NUCLEOTIDE SEQUENCE [LARGE SCALE GENOMIC DNA]</scope>
    <source>
        <strain evidence="7 8">NPDC049574</strain>
    </source>
</reference>
<dbReference type="Gene3D" id="3.40.50.150">
    <property type="entry name" value="Vaccinia Virus protein VP39"/>
    <property type="match status" value="1"/>
</dbReference>
<evidence type="ECO:0000256" key="1">
    <source>
        <dbReference type="ARBA" id="ARBA00011900"/>
    </source>
</evidence>
<dbReference type="Proteomes" id="UP001552427">
    <property type="component" value="Unassembled WGS sequence"/>
</dbReference>
<keyword evidence="3" id="KW-0808">Transferase</keyword>
<dbReference type="GO" id="GO:0008168">
    <property type="term" value="F:methyltransferase activity"/>
    <property type="evidence" value="ECO:0007669"/>
    <property type="project" value="UniProtKB-KW"/>
</dbReference>
<comment type="caution">
    <text evidence="7">The sequence shown here is derived from an EMBL/GenBank/DDBJ whole genome shotgun (WGS) entry which is preliminary data.</text>
</comment>
<comment type="catalytic activity">
    <reaction evidence="5">
        <text>a 2'-deoxyadenosine in DNA + S-adenosyl-L-methionine = an N(6)-methyl-2'-deoxyadenosine in DNA + S-adenosyl-L-homocysteine + H(+)</text>
        <dbReference type="Rhea" id="RHEA:15197"/>
        <dbReference type="Rhea" id="RHEA-COMP:12418"/>
        <dbReference type="Rhea" id="RHEA-COMP:12419"/>
        <dbReference type="ChEBI" id="CHEBI:15378"/>
        <dbReference type="ChEBI" id="CHEBI:57856"/>
        <dbReference type="ChEBI" id="CHEBI:59789"/>
        <dbReference type="ChEBI" id="CHEBI:90615"/>
        <dbReference type="ChEBI" id="CHEBI:90616"/>
        <dbReference type="EC" id="2.1.1.72"/>
    </reaction>
</comment>
<sequence length="490" mass="53302">MQVGAAYVEALSPATRARHGRHYTPPELAYHLWSMARMSLGFSPGRQVLPGLVRDPACGAGALLLPALREHLRASYGVDPALTLAGLQNLIEGVDTDPAAVWVANVVLAAEMLPTLARIPESRRRSLPALARVGDGLSIPEQPARVVVMNPPYGRVRLAPDERERYAHVLYGHANLYGLFMAGAVESLDSEGVLAALVPTSFTSGRYFSKLREYLGREAAMSAITFVEDRSGVFSSVLQETCLATFERRKRRKARINSLGSTMTTIATVKVQKTGDPWVLPRRSDDAPVTAAASAMQESLASLGWRASTGPLVWNRRSDDLHAAWGPSRSHVIWAADLDGGILHRDPARDSMRYLALTRPSDSKVMVLDEPAVLVQRTTAPEQSRRLIAAHLSRDALSARHGRVTVENHVNVLRPTGLDPVLTPEAMTRLLATKTMDQVIRSISGSVALSAYELESIPLPNRDVVRSWNDLEGDALEAAVSAAYRPEGSK</sequence>
<keyword evidence="4" id="KW-0949">S-adenosyl-L-methionine</keyword>
<organism evidence="7 8">
    <name type="scientific">Nonomuraea bangladeshensis</name>
    <dbReference type="NCBI Taxonomy" id="404385"/>
    <lineage>
        <taxon>Bacteria</taxon>
        <taxon>Bacillati</taxon>
        <taxon>Actinomycetota</taxon>
        <taxon>Actinomycetes</taxon>
        <taxon>Streptosporangiales</taxon>
        <taxon>Streptosporangiaceae</taxon>
        <taxon>Nonomuraea</taxon>
    </lineage>
</organism>
<keyword evidence="8" id="KW-1185">Reference proteome</keyword>
<dbReference type="PANTHER" id="PTHR33841">
    <property type="entry name" value="DNA METHYLTRANSFERASE YEEA-RELATED"/>
    <property type="match status" value="1"/>
</dbReference>
<dbReference type="Pfam" id="PF07669">
    <property type="entry name" value="Eco57I"/>
    <property type="match status" value="1"/>
</dbReference>
<dbReference type="RefSeq" id="WP_364464043.1">
    <property type="nucleotide sequence ID" value="NZ_JBFARM010000022.1"/>
</dbReference>
<dbReference type="InterPro" id="IPR029063">
    <property type="entry name" value="SAM-dependent_MTases_sf"/>
</dbReference>
<protein>
    <recommendedName>
        <fullName evidence="1">site-specific DNA-methyltransferase (adenine-specific)</fullName>
        <ecNumber evidence="1">2.1.1.72</ecNumber>
    </recommendedName>
</protein>
<keyword evidence="2 7" id="KW-0489">Methyltransferase</keyword>
<proteinExistence type="predicted"/>
<evidence type="ECO:0000313" key="7">
    <source>
        <dbReference type="EMBL" id="MEV4293026.1"/>
    </source>
</evidence>
<evidence type="ECO:0000259" key="6">
    <source>
        <dbReference type="Pfam" id="PF07669"/>
    </source>
</evidence>
<evidence type="ECO:0000313" key="8">
    <source>
        <dbReference type="Proteomes" id="UP001552427"/>
    </source>
</evidence>
<accession>A0ABV3HKF4</accession>
<dbReference type="InterPro" id="IPR011639">
    <property type="entry name" value="MethylTrfase_TaqI-like_dom"/>
</dbReference>